<sequence>MPISDELRVALAAAPFVAVTSNGTATRAHQIYVCNFVWLAWLLISTIALLIIGIVGIVLKERTLAPDMLGYVASMTYENPHVNLPHGEGALDARERTRALRDLRVRIGDVSGEEEVGHVAFTAGRQVRGLERDRRYL</sequence>
<keyword evidence="1" id="KW-0472">Membrane</keyword>
<keyword evidence="3" id="KW-1185">Reference proteome</keyword>
<comment type="caution">
    <text evidence="2">The sequence shown here is derived from an EMBL/GenBank/DDBJ whole genome shotgun (WGS) entry which is preliminary data.</text>
</comment>
<organism evidence="2 3">
    <name type="scientific">Cryomyces minteri</name>
    <dbReference type="NCBI Taxonomy" id="331657"/>
    <lineage>
        <taxon>Eukaryota</taxon>
        <taxon>Fungi</taxon>
        <taxon>Dikarya</taxon>
        <taxon>Ascomycota</taxon>
        <taxon>Pezizomycotina</taxon>
        <taxon>Dothideomycetes</taxon>
        <taxon>Dothideomycetes incertae sedis</taxon>
        <taxon>Cryomyces</taxon>
    </lineage>
</organism>
<evidence type="ECO:0000256" key="1">
    <source>
        <dbReference type="SAM" id="Phobius"/>
    </source>
</evidence>
<keyword evidence="1" id="KW-0812">Transmembrane</keyword>
<reference evidence="2 3" key="1">
    <citation type="submission" date="2017-03" db="EMBL/GenBank/DDBJ databases">
        <title>Genomes of endolithic fungi from Antarctica.</title>
        <authorList>
            <person name="Coleine C."/>
            <person name="Masonjones S."/>
            <person name="Stajich J.E."/>
        </authorList>
    </citation>
    <scope>NUCLEOTIDE SEQUENCE [LARGE SCALE GENOMIC DNA]</scope>
    <source>
        <strain evidence="2 3">CCFEE 5187</strain>
    </source>
</reference>
<name>A0A4U0UJN6_9PEZI</name>
<protein>
    <submittedName>
        <fullName evidence="2">Uncharacterized protein</fullName>
    </submittedName>
</protein>
<proteinExistence type="predicted"/>
<evidence type="ECO:0000313" key="3">
    <source>
        <dbReference type="Proteomes" id="UP000308768"/>
    </source>
</evidence>
<keyword evidence="1" id="KW-1133">Transmembrane helix</keyword>
<accession>A0A4U0UJN6</accession>
<evidence type="ECO:0000313" key="2">
    <source>
        <dbReference type="EMBL" id="TKA35707.1"/>
    </source>
</evidence>
<gene>
    <name evidence="2" type="ORF">B0A49_13487</name>
</gene>
<feature type="transmembrane region" description="Helical" evidence="1">
    <location>
        <begin position="38"/>
        <end position="59"/>
    </location>
</feature>
<dbReference type="STRING" id="331657.A0A4U0UJN6"/>
<dbReference type="OrthoDB" id="3692311at2759"/>
<dbReference type="Proteomes" id="UP000308768">
    <property type="component" value="Unassembled WGS sequence"/>
</dbReference>
<dbReference type="EMBL" id="NAJN01003757">
    <property type="protein sequence ID" value="TKA35707.1"/>
    <property type="molecule type" value="Genomic_DNA"/>
</dbReference>
<dbReference type="AlphaFoldDB" id="A0A4U0UJN6"/>